<keyword evidence="4 6" id="KW-0645">Protease</keyword>
<keyword evidence="2" id="KW-0812">Transmembrane</keyword>
<accession>A0A6A6YC29</accession>
<dbReference type="OrthoDB" id="4074350at2759"/>
<evidence type="ECO:0000256" key="2">
    <source>
        <dbReference type="SAM" id="Phobius"/>
    </source>
</evidence>
<gene>
    <name evidence="4 6" type="ORF">BDZ99DRAFT_367498</name>
</gene>
<feature type="transmembrane region" description="Helical" evidence="2">
    <location>
        <begin position="434"/>
        <end position="458"/>
    </location>
</feature>
<protein>
    <submittedName>
        <fullName evidence="4 6">Acid protease</fullName>
    </submittedName>
</protein>
<dbReference type="InterPro" id="IPR021109">
    <property type="entry name" value="Peptidase_aspartic_dom_sf"/>
</dbReference>
<dbReference type="RefSeq" id="XP_033573335.1">
    <property type="nucleotide sequence ID" value="XM_033714764.1"/>
</dbReference>
<reference evidence="4 6" key="1">
    <citation type="journal article" date="2020" name="Stud. Mycol.">
        <title>101 Dothideomycetes genomes: a test case for predicting lifestyles and emergence of pathogens.</title>
        <authorList>
            <person name="Haridas S."/>
            <person name="Albert R."/>
            <person name="Binder M."/>
            <person name="Bloem J."/>
            <person name="Labutti K."/>
            <person name="Salamov A."/>
            <person name="Andreopoulos B."/>
            <person name="Baker S."/>
            <person name="Barry K."/>
            <person name="Bills G."/>
            <person name="Bluhm B."/>
            <person name="Cannon C."/>
            <person name="Castanera R."/>
            <person name="Culley D."/>
            <person name="Daum C."/>
            <person name="Ezra D."/>
            <person name="Gonzalez J."/>
            <person name="Henrissat B."/>
            <person name="Kuo A."/>
            <person name="Liang C."/>
            <person name="Lipzen A."/>
            <person name="Lutzoni F."/>
            <person name="Magnuson J."/>
            <person name="Mondo S."/>
            <person name="Nolan M."/>
            <person name="Ohm R."/>
            <person name="Pangilinan J."/>
            <person name="Park H.-J."/>
            <person name="Ramirez L."/>
            <person name="Alfaro M."/>
            <person name="Sun H."/>
            <person name="Tritt A."/>
            <person name="Yoshinaga Y."/>
            <person name="Zwiers L.-H."/>
            <person name="Turgeon B."/>
            <person name="Goodwin S."/>
            <person name="Spatafora J."/>
            <person name="Crous P."/>
            <person name="Grigoriev I."/>
        </authorList>
    </citation>
    <scope>NUCLEOTIDE SEQUENCE</scope>
    <source>
        <strain evidence="4 6">CBS 304.34</strain>
    </source>
</reference>
<name>A0A6A6YC29_9PEZI</name>
<dbReference type="SUPFAM" id="SSF50630">
    <property type="entry name" value="Acid proteases"/>
    <property type="match status" value="1"/>
</dbReference>
<organism evidence="4">
    <name type="scientific">Mytilinidion resinicola</name>
    <dbReference type="NCBI Taxonomy" id="574789"/>
    <lineage>
        <taxon>Eukaryota</taxon>
        <taxon>Fungi</taxon>
        <taxon>Dikarya</taxon>
        <taxon>Ascomycota</taxon>
        <taxon>Pezizomycotina</taxon>
        <taxon>Dothideomycetes</taxon>
        <taxon>Pleosporomycetidae</taxon>
        <taxon>Mytilinidiales</taxon>
        <taxon>Mytilinidiaceae</taxon>
        <taxon>Mytilinidion</taxon>
    </lineage>
</organism>
<dbReference type="Proteomes" id="UP000504636">
    <property type="component" value="Unplaced"/>
</dbReference>
<feature type="domain" description="Peptidase A1" evidence="3">
    <location>
        <begin position="39"/>
        <end position="398"/>
    </location>
</feature>
<dbReference type="EMBL" id="MU003707">
    <property type="protein sequence ID" value="KAF2806371.1"/>
    <property type="molecule type" value="Genomic_DNA"/>
</dbReference>
<keyword evidence="5" id="KW-1185">Reference proteome</keyword>
<dbReference type="Gene3D" id="2.40.70.10">
    <property type="entry name" value="Acid Proteases"/>
    <property type="match status" value="2"/>
</dbReference>
<keyword evidence="2" id="KW-0472">Membrane</keyword>
<evidence type="ECO:0000313" key="5">
    <source>
        <dbReference type="Proteomes" id="UP000504636"/>
    </source>
</evidence>
<evidence type="ECO:0000313" key="4">
    <source>
        <dbReference type="EMBL" id="KAF2806371.1"/>
    </source>
</evidence>
<keyword evidence="2" id="KW-1133">Transmembrane helix</keyword>
<dbReference type="InterPro" id="IPR033121">
    <property type="entry name" value="PEPTIDASE_A1"/>
</dbReference>
<evidence type="ECO:0000256" key="1">
    <source>
        <dbReference type="SAM" id="MobiDB-lite"/>
    </source>
</evidence>
<evidence type="ECO:0000313" key="6">
    <source>
        <dbReference type="RefSeq" id="XP_033573335.1"/>
    </source>
</evidence>
<dbReference type="AlphaFoldDB" id="A0A6A6YC29"/>
<proteinExistence type="predicted"/>
<dbReference type="GO" id="GO:0008233">
    <property type="term" value="F:peptidase activity"/>
    <property type="evidence" value="ECO:0007669"/>
    <property type="project" value="UniProtKB-KW"/>
</dbReference>
<feature type="region of interest" description="Disordered" evidence="1">
    <location>
        <begin position="466"/>
        <end position="510"/>
    </location>
</feature>
<reference evidence="6" key="3">
    <citation type="submission" date="2025-04" db="UniProtKB">
        <authorList>
            <consortium name="RefSeq"/>
        </authorList>
    </citation>
    <scope>IDENTIFICATION</scope>
    <source>
        <strain evidence="6">CBS 304.34</strain>
    </source>
</reference>
<reference evidence="6" key="2">
    <citation type="submission" date="2020-04" db="EMBL/GenBank/DDBJ databases">
        <authorList>
            <consortium name="NCBI Genome Project"/>
        </authorList>
    </citation>
    <scope>NUCLEOTIDE SEQUENCE</scope>
    <source>
        <strain evidence="6">CBS 304.34</strain>
    </source>
</reference>
<dbReference type="Pfam" id="PF00026">
    <property type="entry name" value="Asp"/>
    <property type="match status" value="1"/>
</dbReference>
<dbReference type="GO" id="GO:0006508">
    <property type="term" value="P:proteolysis"/>
    <property type="evidence" value="ECO:0007669"/>
    <property type="project" value="UniProtKB-KW"/>
</dbReference>
<dbReference type="CDD" id="cd12087">
    <property type="entry name" value="TM_EGFR-like"/>
    <property type="match status" value="1"/>
</dbReference>
<dbReference type="GeneID" id="54455657"/>
<keyword evidence="4 6" id="KW-0378">Hydrolase</keyword>
<dbReference type="PROSITE" id="PS51767">
    <property type="entry name" value="PEPTIDASE_A1"/>
    <property type="match status" value="1"/>
</dbReference>
<evidence type="ECO:0000259" key="3">
    <source>
        <dbReference type="PROSITE" id="PS51767"/>
    </source>
</evidence>
<sequence length="510" mass="54331">MSFHRRAETASTIPAPYVFAPSGTFDGNDGSWSTFMINVGDATGDGHSGQNFKVLISTGGSVVTIPAQADWCNEPDKDSCAEARGIQTFNAKQSLGFASGSSASWQQIGIYNLPLPAAIELYPDLKPNATYGHDTVGLGADSAASLMLTTQLVAQIITEDFFMGVFGLSDTALSIGGGPIDTFLTNFQSANQTPSLTYGYSAGAKYRNTAGVLASLTLGGYDQSRFSSHGISMQMPAGNSSLIVGVQSITVAPDPNIESNVYSMTAGTSGFLATIDSTLPYLWLPDPICDAIADRFRLTYDNNTNLYTLNDTSHSYNVNQNATMTFIIGPGANPSNDVASIVLPYAALDLTASFPIYDNSTKYFPLKRSPTGVFVLGRALLQEAYLIVDYDRKNFTVAPANYTDPMPESHIVTIFPSSYVPPSPHKKSGLSTGAIAGIGAGCGVLGLILIGLAIWFFIRRRNRNKPVKPPPPSEIDTLAAGTEVKKRRISELDSTTSSPPPRFSESAGYF</sequence>
<feature type="non-terminal residue" evidence="4">
    <location>
        <position position="510"/>
    </location>
</feature>